<evidence type="ECO:0000256" key="2">
    <source>
        <dbReference type="SAM" id="SignalP"/>
    </source>
</evidence>
<gene>
    <name evidence="4" type="primary">LOC104598558</name>
</gene>
<evidence type="ECO:0000256" key="1">
    <source>
        <dbReference type="SAM" id="MobiDB-lite"/>
    </source>
</evidence>
<feature type="chain" id="PRO_5043399933" evidence="2">
    <location>
        <begin position="26"/>
        <end position="225"/>
    </location>
</feature>
<protein>
    <submittedName>
        <fullName evidence="4">36.4 kDa proline-rich protein-like</fullName>
    </submittedName>
</protein>
<proteinExistence type="predicted"/>
<evidence type="ECO:0000313" key="4">
    <source>
        <dbReference type="RefSeq" id="XP_010258986.1"/>
    </source>
</evidence>
<dbReference type="OrthoDB" id="1935738at2759"/>
<keyword evidence="3" id="KW-1185">Reference proteome</keyword>
<organism evidence="3 4">
    <name type="scientific">Nelumbo nucifera</name>
    <name type="common">Sacred lotus</name>
    <dbReference type="NCBI Taxonomy" id="4432"/>
    <lineage>
        <taxon>Eukaryota</taxon>
        <taxon>Viridiplantae</taxon>
        <taxon>Streptophyta</taxon>
        <taxon>Embryophyta</taxon>
        <taxon>Tracheophyta</taxon>
        <taxon>Spermatophyta</taxon>
        <taxon>Magnoliopsida</taxon>
        <taxon>Proteales</taxon>
        <taxon>Nelumbonaceae</taxon>
        <taxon>Nelumbo</taxon>
    </lineage>
</organism>
<dbReference type="Proteomes" id="UP000189703">
    <property type="component" value="Unplaced"/>
</dbReference>
<dbReference type="SUPFAM" id="SSF47699">
    <property type="entry name" value="Bifunctional inhibitor/lipid-transfer protein/seed storage 2S albumin"/>
    <property type="match status" value="1"/>
</dbReference>
<dbReference type="CDD" id="cd01958">
    <property type="entry name" value="HPS_like"/>
    <property type="match status" value="1"/>
</dbReference>
<sequence length="225" mass="23298">MGPRVTASFFVFMIFTLLALPPIYACGYCSPPQHRPRSPKAPHRPPYRSHPPSPPQHGKERRKVSPPTNNSPVPPVIVPPIIISPPVITPPVTIPPPSTTYPPYTGNPPSGGSSGGGLTPPSGGGSGLPGINPPPSTSPTCPINALKLGLCLDVLGGLVHVGLGNPVENTCCPVLGGLLELEAAVCLCTGIRLKLLNLNIYIPLAIKALITCGKNPPPGYVCPPQ</sequence>
<feature type="compositionally biased region" description="Low complexity" evidence="1">
    <location>
        <begin position="101"/>
        <end position="111"/>
    </location>
</feature>
<dbReference type="AlphaFoldDB" id="A0A1U7ZWW5"/>
<dbReference type="Pfam" id="PF14547">
    <property type="entry name" value="Hydrophob_seed"/>
    <property type="match status" value="1"/>
</dbReference>
<feature type="signal peptide" evidence="2">
    <location>
        <begin position="1"/>
        <end position="25"/>
    </location>
</feature>
<dbReference type="InterPro" id="IPR027923">
    <property type="entry name" value="Hydrophob_seed_dom"/>
</dbReference>
<evidence type="ECO:0000313" key="3">
    <source>
        <dbReference type="Proteomes" id="UP000189703"/>
    </source>
</evidence>
<dbReference type="InterPro" id="IPR036312">
    <property type="entry name" value="Bifun_inhib/LTP/seed_sf"/>
</dbReference>
<feature type="compositionally biased region" description="Basic residues" evidence="1">
    <location>
        <begin position="34"/>
        <end position="47"/>
    </location>
</feature>
<reference evidence="4" key="1">
    <citation type="submission" date="2025-08" db="UniProtKB">
        <authorList>
            <consortium name="RefSeq"/>
        </authorList>
    </citation>
    <scope>IDENTIFICATION</scope>
</reference>
<feature type="region of interest" description="Disordered" evidence="1">
    <location>
        <begin position="98"/>
        <end position="136"/>
    </location>
</feature>
<dbReference type="PANTHER" id="PTHR31731">
    <property type="match status" value="1"/>
</dbReference>
<keyword evidence="2" id="KW-0732">Signal</keyword>
<dbReference type="Gene3D" id="1.10.110.10">
    <property type="entry name" value="Plant lipid-transfer and hydrophobic proteins"/>
    <property type="match status" value="1"/>
</dbReference>
<dbReference type="InterPro" id="IPR051636">
    <property type="entry name" value="Plant_LTP/defense-related"/>
</dbReference>
<dbReference type="RefSeq" id="XP_010258986.1">
    <property type="nucleotide sequence ID" value="XM_010260684.2"/>
</dbReference>
<dbReference type="eggNOG" id="ENOG502QW51">
    <property type="taxonomic scope" value="Eukaryota"/>
</dbReference>
<feature type="region of interest" description="Disordered" evidence="1">
    <location>
        <begin position="32"/>
        <end position="72"/>
    </location>
</feature>
<dbReference type="KEGG" id="nnu:104598558"/>
<dbReference type="GeneID" id="104598558"/>
<name>A0A1U7ZWW5_NELNU</name>
<feature type="compositionally biased region" description="Gly residues" evidence="1">
    <location>
        <begin position="112"/>
        <end position="128"/>
    </location>
</feature>
<accession>A0A1U7ZWW5</accession>
<dbReference type="OMA" id="MPPSIAC"/>